<gene>
    <name evidence="3" type="primary">LOC111006478</name>
</gene>
<dbReference type="RefSeq" id="XP_022134139.1">
    <property type="nucleotide sequence ID" value="XM_022278447.1"/>
</dbReference>
<accession>A0A6J1BXY9</accession>
<evidence type="ECO:0000313" key="3">
    <source>
        <dbReference type="RefSeq" id="XP_022134139.1"/>
    </source>
</evidence>
<proteinExistence type="predicted"/>
<organism evidence="2 3">
    <name type="scientific">Momordica charantia</name>
    <name type="common">Bitter gourd</name>
    <name type="synonym">Balsam pear</name>
    <dbReference type="NCBI Taxonomy" id="3673"/>
    <lineage>
        <taxon>Eukaryota</taxon>
        <taxon>Viridiplantae</taxon>
        <taxon>Streptophyta</taxon>
        <taxon>Embryophyta</taxon>
        <taxon>Tracheophyta</taxon>
        <taxon>Spermatophyta</taxon>
        <taxon>Magnoliopsida</taxon>
        <taxon>eudicotyledons</taxon>
        <taxon>Gunneridae</taxon>
        <taxon>Pentapetalae</taxon>
        <taxon>rosids</taxon>
        <taxon>fabids</taxon>
        <taxon>Cucurbitales</taxon>
        <taxon>Cucurbitaceae</taxon>
        <taxon>Momordiceae</taxon>
        <taxon>Momordica</taxon>
    </lineage>
</organism>
<protein>
    <submittedName>
        <fullName evidence="3">Uncharacterized protein LOC111006478 isoform X2</fullName>
    </submittedName>
</protein>
<name>A0A6J1BXY9_MOMCH</name>
<keyword evidence="2" id="KW-1185">Reference proteome</keyword>
<dbReference type="GeneID" id="111006478"/>
<sequence>MDCSVCSAFPAMLRPPRNTICGSCHDGAKRLMNLIDHLQHDKAIASNNNVSSQLGHSYSGERFEMGNRVERARRRTRTKDRFSGRIRSRVPPPDSHRYPTEGWLRRVPSRFRSQSPTGNKIRDLQKPPRIGRLQSRAGGSHHGAGNEPRGAGISAGIPVRRECGGGEAGEARVFAESRGGQIRDWVSAELLREVHGEIAELRQRSGCGGGSRCLLPGSAEGDCHGFHRQKHGGNRILLSI</sequence>
<dbReference type="Proteomes" id="UP000504603">
    <property type="component" value="Unplaced"/>
</dbReference>
<feature type="compositionally biased region" description="Basic residues" evidence="1">
    <location>
        <begin position="71"/>
        <end position="88"/>
    </location>
</feature>
<evidence type="ECO:0000313" key="2">
    <source>
        <dbReference type="Proteomes" id="UP000504603"/>
    </source>
</evidence>
<dbReference type="AlphaFoldDB" id="A0A6J1BXY9"/>
<evidence type="ECO:0000256" key="1">
    <source>
        <dbReference type="SAM" id="MobiDB-lite"/>
    </source>
</evidence>
<reference evidence="3" key="1">
    <citation type="submission" date="2025-08" db="UniProtKB">
        <authorList>
            <consortium name="RefSeq"/>
        </authorList>
    </citation>
    <scope>IDENTIFICATION</scope>
    <source>
        <strain evidence="3">OHB3-1</strain>
    </source>
</reference>
<feature type="region of interest" description="Disordered" evidence="1">
    <location>
        <begin position="71"/>
        <end position="157"/>
    </location>
</feature>